<comment type="caution">
    <text evidence="2">The sequence shown here is derived from an EMBL/GenBank/DDBJ whole genome shotgun (WGS) entry which is preliminary data.</text>
</comment>
<dbReference type="EMBL" id="LZIN01000038">
    <property type="protein sequence ID" value="OBG07288.1"/>
    <property type="molecule type" value="Genomic_DNA"/>
</dbReference>
<dbReference type="Gene3D" id="3.90.640.20">
    <property type="entry name" value="Heat-shock cognate protein, ATPase"/>
    <property type="match status" value="1"/>
</dbReference>
<dbReference type="NCBIfam" id="NF043047">
    <property type="entry name" value="EstaseRv3036c"/>
    <property type="match status" value="1"/>
</dbReference>
<dbReference type="Gene3D" id="3.30.565.40">
    <property type="entry name" value="Fervidobacterium nodosum Rt17-B1 like"/>
    <property type="match status" value="1"/>
</dbReference>
<dbReference type="InterPro" id="IPR037126">
    <property type="entry name" value="PdaC/RsiV-like_sf"/>
</dbReference>
<evidence type="ECO:0000259" key="1">
    <source>
        <dbReference type="Pfam" id="PF11738"/>
    </source>
</evidence>
<evidence type="ECO:0000313" key="3">
    <source>
        <dbReference type="Proteomes" id="UP000093985"/>
    </source>
</evidence>
<dbReference type="RefSeq" id="WP_064854687.1">
    <property type="nucleotide sequence ID" value="NZ_LZIM01000082.1"/>
</dbReference>
<dbReference type="Proteomes" id="UP000093985">
    <property type="component" value="Unassembled WGS sequence"/>
</dbReference>
<dbReference type="OrthoDB" id="4696640at2"/>
<dbReference type="InterPro" id="IPR021729">
    <property type="entry name" value="DUF3298"/>
</dbReference>
<proteinExistence type="predicted"/>
<sequence>MRIVVAALLAGGAVSGWLGLVGPPSAMAASPCAELGGNVEAGGLCHVHSSNSSYTLDMKFPVDYPDQQTLTDYLVQNRDGFLTVAKSPGSRDLPYEMDATSEQHRSGQPPKGTQSVVLKIFQDLGGPQPSTWYQSFNYDLAARKPITFETLFAPNSKPLEAIFPVVQRDLERQTGVPAILISPGSGMDPSHYQNFAITNEDVIFYFAPGELLPMSAGATSVKVPRTALPPLAV</sequence>
<dbReference type="Pfam" id="PF11738">
    <property type="entry name" value="DUF3298"/>
    <property type="match status" value="1"/>
</dbReference>
<reference evidence="3" key="1">
    <citation type="submission" date="2016-06" db="EMBL/GenBank/DDBJ databases">
        <authorList>
            <person name="Sutton G."/>
            <person name="Brinkac L."/>
            <person name="Sanka R."/>
            <person name="Adams M."/>
            <person name="Lau E."/>
            <person name="Mehaffy C."/>
            <person name="Tameris M."/>
            <person name="Hatherill M."/>
            <person name="Hanekom W."/>
            <person name="Mahomed H."/>
            <person name="Mcshane H."/>
        </authorList>
    </citation>
    <scope>NUCLEOTIDE SEQUENCE [LARGE SCALE GENOMIC DNA]</scope>
    <source>
        <strain evidence="3">852014-51077_SCH5608930-a</strain>
    </source>
</reference>
<protein>
    <recommendedName>
        <fullName evidence="1">DUF3298 domain-containing protein</fullName>
    </recommendedName>
</protein>
<gene>
    <name evidence="2" type="ORF">A5771_06455</name>
</gene>
<dbReference type="AlphaFoldDB" id="A0A1A2EP69"/>
<name>A0A1A2EP69_MYCSD</name>
<dbReference type="InterPro" id="IPR053421">
    <property type="entry name" value="Esterase_Immunogenic_RsiV"/>
</dbReference>
<feature type="domain" description="DUF3298" evidence="1">
    <location>
        <begin position="150"/>
        <end position="225"/>
    </location>
</feature>
<evidence type="ECO:0000313" key="2">
    <source>
        <dbReference type="EMBL" id="OBG07288.1"/>
    </source>
</evidence>
<accession>A0A1A2EP69</accession>
<organism evidence="2 3">
    <name type="scientific">Mycolicibacter sinensis (strain JDM601)</name>
    <name type="common">Mycobacterium sinense</name>
    <dbReference type="NCBI Taxonomy" id="875328"/>
    <lineage>
        <taxon>Bacteria</taxon>
        <taxon>Bacillati</taxon>
        <taxon>Actinomycetota</taxon>
        <taxon>Actinomycetes</taxon>
        <taxon>Mycobacteriales</taxon>
        <taxon>Mycobacteriaceae</taxon>
        <taxon>Mycolicibacter</taxon>
    </lineage>
</organism>